<dbReference type="PROSITE" id="PS51257">
    <property type="entry name" value="PROKAR_LIPOPROTEIN"/>
    <property type="match status" value="1"/>
</dbReference>
<proteinExistence type="predicted"/>
<gene>
    <name evidence="1" type="ORF">BT96DRAFT_637133</name>
</gene>
<keyword evidence="2" id="KW-1185">Reference proteome</keyword>
<dbReference type="AlphaFoldDB" id="A0A6A4GH86"/>
<accession>A0A6A4GH86</accession>
<sequence length="52" mass="5802">MKTRITTDGNPIKILTLNAYNQYLSGGLGCFVRGLIFLRFNDKGRSLPRSLA</sequence>
<reference evidence="1" key="1">
    <citation type="journal article" date="2019" name="Environ. Microbiol.">
        <title>Fungal ecological strategies reflected in gene transcription - a case study of two litter decomposers.</title>
        <authorList>
            <person name="Barbi F."/>
            <person name="Kohler A."/>
            <person name="Barry K."/>
            <person name="Baskaran P."/>
            <person name="Daum C."/>
            <person name="Fauchery L."/>
            <person name="Ihrmark K."/>
            <person name="Kuo A."/>
            <person name="LaButti K."/>
            <person name="Lipzen A."/>
            <person name="Morin E."/>
            <person name="Grigoriev I.V."/>
            <person name="Henrissat B."/>
            <person name="Lindahl B."/>
            <person name="Martin F."/>
        </authorList>
    </citation>
    <scope>NUCLEOTIDE SEQUENCE</scope>
    <source>
        <strain evidence="1">JB14</strain>
    </source>
</reference>
<organism evidence="1 2">
    <name type="scientific">Gymnopus androsaceus JB14</name>
    <dbReference type="NCBI Taxonomy" id="1447944"/>
    <lineage>
        <taxon>Eukaryota</taxon>
        <taxon>Fungi</taxon>
        <taxon>Dikarya</taxon>
        <taxon>Basidiomycota</taxon>
        <taxon>Agaricomycotina</taxon>
        <taxon>Agaricomycetes</taxon>
        <taxon>Agaricomycetidae</taxon>
        <taxon>Agaricales</taxon>
        <taxon>Marasmiineae</taxon>
        <taxon>Omphalotaceae</taxon>
        <taxon>Gymnopus</taxon>
    </lineage>
</organism>
<protein>
    <submittedName>
        <fullName evidence="1">Uncharacterized protein</fullName>
    </submittedName>
</protein>
<dbReference type="EMBL" id="ML770092">
    <property type="protein sequence ID" value="KAE9384713.1"/>
    <property type="molecule type" value="Genomic_DNA"/>
</dbReference>
<evidence type="ECO:0000313" key="2">
    <source>
        <dbReference type="Proteomes" id="UP000799118"/>
    </source>
</evidence>
<dbReference type="Proteomes" id="UP000799118">
    <property type="component" value="Unassembled WGS sequence"/>
</dbReference>
<name>A0A6A4GH86_9AGAR</name>
<evidence type="ECO:0000313" key="1">
    <source>
        <dbReference type="EMBL" id="KAE9384713.1"/>
    </source>
</evidence>